<evidence type="ECO:0000313" key="3">
    <source>
        <dbReference type="Proteomes" id="UP000694844"/>
    </source>
</evidence>
<feature type="transmembrane region" description="Helical" evidence="1">
    <location>
        <begin position="49"/>
        <end position="76"/>
    </location>
</feature>
<feature type="signal peptide" evidence="2">
    <location>
        <begin position="1"/>
        <end position="22"/>
    </location>
</feature>
<dbReference type="GeneID" id="111109938"/>
<protein>
    <submittedName>
        <fullName evidence="4">Uncharacterized protein LOC111109938</fullName>
    </submittedName>
</protein>
<organism evidence="3 4">
    <name type="scientific">Crassostrea virginica</name>
    <name type="common">Eastern oyster</name>
    <dbReference type="NCBI Taxonomy" id="6565"/>
    <lineage>
        <taxon>Eukaryota</taxon>
        <taxon>Metazoa</taxon>
        <taxon>Spiralia</taxon>
        <taxon>Lophotrochozoa</taxon>
        <taxon>Mollusca</taxon>
        <taxon>Bivalvia</taxon>
        <taxon>Autobranchia</taxon>
        <taxon>Pteriomorphia</taxon>
        <taxon>Ostreida</taxon>
        <taxon>Ostreoidea</taxon>
        <taxon>Ostreidae</taxon>
        <taxon>Crassostrea</taxon>
    </lineage>
</organism>
<proteinExistence type="predicted"/>
<evidence type="ECO:0000256" key="1">
    <source>
        <dbReference type="SAM" id="Phobius"/>
    </source>
</evidence>
<dbReference type="AlphaFoldDB" id="A0A8B8BEX6"/>
<keyword evidence="1" id="KW-0472">Membrane</keyword>
<feature type="chain" id="PRO_5034560819" evidence="2">
    <location>
        <begin position="23"/>
        <end position="114"/>
    </location>
</feature>
<name>A0A8B8BEX6_CRAVI</name>
<dbReference type="Proteomes" id="UP000694844">
    <property type="component" value="Chromosome 8"/>
</dbReference>
<keyword evidence="2" id="KW-0732">Signal</keyword>
<accession>A0A8B8BEX6</accession>
<keyword evidence="3" id="KW-1185">Reference proteome</keyword>
<sequence>MAVSSCTLFLCIVAITFRICTTAGCYFNTYYRTSYCSYNSYYDGDSDSGASIGTIIGAIIGGIVGLIVLGVITAYVKNICCKKKYHQKRLSILQRSQSSIQIQRHPMTILSIHT</sequence>
<keyword evidence="1" id="KW-0812">Transmembrane</keyword>
<evidence type="ECO:0000313" key="4">
    <source>
        <dbReference type="RefSeq" id="XP_022301915.1"/>
    </source>
</evidence>
<evidence type="ECO:0000256" key="2">
    <source>
        <dbReference type="SAM" id="SignalP"/>
    </source>
</evidence>
<reference evidence="4" key="1">
    <citation type="submission" date="2025-08" db="UniProtKB">
        <authorList>
            <consortium name="RefSeq"/>
        </authorList>
    </citation>
    <scope>IDENTIFICATION</scope>
    <source>
        <tissue evidence="4">Whole sample</tissue>
    </source>
</reference>
<keyword evidence="1" id="KW-1133">Transmembrane helix</keyword>
<dbReference type="RefSeq" id="XP_022301915.1">
    <property type="nucleotide sequence ID" value="XM_022446207.1"/>
</dbReference>
<gene>
    <name evidence="4" type="primary">LOC111109938</name>
</gene>
<dbReference type="KEGG" id="cvn:111109938"/>